<dbReference type="InterPro" id="IPR044814">
    <property type="entry name" value="Terpene_cyclase_plant_C1"/>
</dbReference>
<dbReference type="FunFam" id="1.50.10.130:FF:000001">
    <property type="entry name" value="Isoprene synthase, chloroplastic"/>
    <property type="match status" value="1"/>
</dbReference>
<dbReference type="GO" id="GO:0016102">
    <property type="term" value="P:diterpenoid biosynthetic process"/>
    <property type="evidence" value="ECO:0007669"/>
    <property type="project" value="InterPro"/>
</dbReference>
<dbReference type="GO" id="GO:0050550">
    <property type="term" value="F:pinene synthase activity"/>
    <property type="evidence" value="ECO:0007669"/>
    <property type="project" value="UniProtKB-ARBA"/>
</dbReference>
<dbReference type="SMR" id="A0ERE2"/>
<organism evidence="7">
    <name type="scientific">Lavandula latifolia</name>
    <dbReference type="NCBI Taxonomy" id="39331"/>
    <lineage>
        <taxon>Eukaryota</taxon>
        <taxon>Viridiplantae</taxon>
        <taxon>Streptophyta</taxon>
        <taxon>Embryophyta</taxon>
        <taxon>Tracheophyta</taxon>
        <taxon>Spermatophyta</taxon>
        <taxon>Magnoliopsida</taxon>
        <taxon>eudicotyledons</taxon>
        <taxon>Gunneridae</taxon>
        <taxon>Pentapetalae</taxon>
        <taxon>asterids</taxon>
        <taxon>lamiids</taxon>
        <taxon>Lamiales</taxon>
        <taxon>Lamiaceae</taxon>
        <taxon>Nepetoideae</taxon>
        <taxon>Ocimeae</taxon>
        <taxon>Lavandulinae</taxon>
        <taxon>Lavandula</taxon>
    </lineage>
</organism>
<evidence type="ECO:0000256" key="3">
    <source>
        <dbReference type="ARBA" id="ARBA00022723"/>
    </source>
</evidence>
<evidence type="ECO:0000256" key="4">
    <source>
        <dbReference type="ARBA" id="ARBA00022842"/>
    </source>
</evidence>
<dbReference type="PANTHER" id="PTHR31225:SF9">
    <property type="entry name" value="TERPENE SYNTHASE 10"/>
    <property type="match status" value="1"/>
</dbReference>
<feature type="domain" description="Terpene synthase N-terminal" evidence="5">
    <location>
        <begin position="69"/>
        <end position="242"/>
    </location>
</feature>
<dbReference type="InterPro" id="IPR001906">
    <property type="entry name" value="Terpene_synth_N"/>
</dbReference>
<evidence type="ECO:0000259" key="5">
    <source>
        <dbReference type="Pfam" id="PF01397"/>
    </source>
</evidence>
<reference evidence="7" key="1">
    <citation type="submission" date="2006-03" db="EMBL/GenBank/DDBJ databases">
        <title>Cloning, functional expression and characterization of linalool synthases from Lavandula latifolia.</title>
        <authorList>
            <person name="Tan S."/>
            <person name="Zhang X."/>
            <person name="Wang X."/>
            <person name="Wu H."/>
            <person name="Hu Y."/>
            <person name="Lin Z."/>
        </authorList>
    </citation>
    <scope>NUCLEOTIDE SEQUENCE</scope>
</reference>
<dbReference type="InterPro" id="IPR034741">
    <property type="entry name" value="Terpene_cyclase-like_1_C"/>
</dbReference>
<dbReference type="Pfam" id="PF01397">
    <property type="entry name" value="Terpene_synth"/>
    <property type="match status" value="1"/>
</dbReference>
<comment type="cofactor">
    <cofactor evidence="2">
        <name>Mg(2+)</name>
        <dbReference type="ChEBI" id="CHEBI:18420"/>
    </cofactor>
</comment>
<dbReference type="GO" id="GO:0046248">
    <property type="term" value="P:alpha-pinene biosynthetic process"/>
    <property type="evidence" value="ECO:0007669"/>
    <property type="project" value="UniProtKB-ARBA"/>
</dbReference>
<dbReference type="InterPro" id="IPR005630">
    <property type="entry name" value="Terpene_synthase_metal-bd"/>
</dbReference>
<dbReference type="GO" id="GO:0010597">
    <property type="term" value="P:green leaf volatile biosynthetic process"/>
    <property type="evidence" value="ECO:0007669"/>
    <property type="project" value="UniProtKB-ARBA"/>
</dbReference>
<evidence type="ECO:0000256" key="2">
    <source>
        <dbReference type="ARBA" id="ARBA00001946"/>
    </source>
</evidence>
<sequence length="602" mass="70238">MSIISMHVGILNRPAAYNHLRNLDRRASKPRHVSSTAAATRLRVSCATQLEIKSVDETRRSGNYNPTAWDFNYIQSLDNQYKKERYSTRHAELTVQVKKLLEEEMEAVQKLELIEDLKNLGISYPFKDNIQQILNQIYNEHKCCHNSEVEEKDLYFTALRFRLLRQQGFEVSQEVFDHFKNEKGTDFKPNLADDTKGLLQLYEASFLLREAEDTLESARQFSTKLLQKKVDENGDDKIEDNLLLWIRRSLELPLHWRVQRLEARGFLDAYVRRPDMNPIVFELAKLDFNITQATQQEELKDLSRWWNSTGLAEKLPFARDRVVESYFWAMGTFEPHQYGYQRELVAKIIALATVVDDVYDVYGTLEELELFTDAIRRWDRESIDQLPYYMQLCFLTVNNFVFELAHDVLKDKSFNCLPHLQRSWLDLAEAYLVEAKWYHSRYTPSLEEYLNIARVSVTCPTIVSQMYFALPIPIGKPVIEIMYKYHDILYLSGMLLRLTDDLGTASFELKRGDVPKAVQCYMKERNVPENEAREHVKFLIREASKQMNTAMATDCPFTEDFAVAAANLGRVANFVYVDGDGFGVQHSKIYEQIGTLMFEPYP</sequence>
<dbReference type="SFLD" id="SFLDG01019">
    <property type="entry name" value="Terpene_Cyclase_Like_1_C_Termi"/>
    <property type="match status" value="1"/>
</dbReference>
<feature type="domain" description="Terpene synthase metal-binding" evidence="6">
    <location>
        <begin position="309"/>
        <end position="545"/>
    </location>
</feature>
<comment type="cofactor">
    <cofactor evidence="1">
        <name>Mn(2+)</name>
        <dbReference type="ChEBI" id="CHEBI:29035"/>
    </cofactor>
</comment>
<accession>A0ERE2</accession>
<proteinExistence type="evidence at transcript level"/>
<dbReference type="EMBL" id="DQ421801">
    <property type="protein sequence ID" value="ABD77417.1"/>
    <property type="molecule type" value="mRNA"/>
</dbReference>
<dbReference type="InterPro" id="IPR008930">
    <property type="entry name" value="Terpenoid_cyclase/PrenylTrfase"/>
</dbReference>
<evidence type="ECO:0000256" key="1">
    <source>
        <dbReference type="ARBA" id="ARBA00001936"/>
    </source>
</evidence>
<keyword evidence="4" id="KW-0460">Magnesium</keyword>
<dbReference type="SFLD" id="SFLDS00005">
    <property type="entry name" value="Isoprenoid_Synthase_Type_I"/>
    <property type="match status" value="1"/>
</dbReference>
<dbReference type="CDD" id="cd00684">
    <property type="entry name" value="Terpene_cyclase_plant_C1"/>
    <property type="match status" value="1"/>
</dbReference>
<dbReference type="SUPFAM" id="SSF48576">
    <property type="entry name" value="Terpenoid synthases"/>
    <property type="match status" value="1"/>
</dbReference>
<evidence type="ECO:0000313" key="7">
    <source>
        <dbReference type="EMBL" id="ABD77417.1"/>
    </source>
</evidence>
<name>A0ERE2_9LAMI</name>
<dbReference type="GO" id="GO:0016099">
    <property type="term" value="P:monoterpenoid biosynthetic process"/>
    <property type="evidence" value="ECO:0007669"/>
    <property type="project" value="UniProtKB-ARBA"/>
</dbReference>
<dbReference type="Gene3D" id="1.10.600.10">
    <property type="entry name" value="Farnesyl Diphosphate Synthase"/>
    <property type="match status" value="1"/>
</dbReference>
<evidence type="ECO:0000259" key="6">
    <source>
        <dbReference type="Pfam" id="PF03936"/>
    </source>
</evidence>
<protein>
    <submittedName>
        <fullName evidence="7">Linalool synthase</fullName>
    </submittedName>
</protein>
<dbReference type="SUPFAM" id="SSF48239">
    <property type="entry name" value="Terpenoid cyclases/Protein prenyltransferases"/>
    <property type="match status" value="1"/>
</dbReference>
<dbReference type="Pfam" id="PF03936">
    <property type="entry name" value="Terpene_synth_C"/>
    <property type="match status" value="1"/>
</dbReference>
<dbReference type="AlphaFoldDB" id="A0ERE2"/>
<dbReference type="PANTHER" id="PTHR31225">
    <property type="entry name" value="OS04G0344100 PROTEIN-RELATED"/>
    <property type="match status" value="1"/>
</dbReference>
<dbReference type="GO" id="GO:0000287">
    <property type="term" value="F:magnesium ion binding"/>
    <property type="evidence" value="ECO:0007669"/>
    <property type="project" value="InterPro"/>
</dbReference>
<dbReference type="InterPro" id="IPR036965">
    <property type="entry name" value="Terpene_synth_N_sf"/>
</dbReference>
<dbReference type="FunFam" id="1.10.600.10:FF:000007">
    <property type="entry name" value="Isoprene synthase, chloroplastic"/>
    <property type="match status" value="1"/>
</dbReference>
<dbReference type="SFLD" id="SFLDG01014">
    <property type="entry name" value="Terpene_Cyclase_Like_1_N-term"/>
    <property type="match status" value="1"/>
</dbReference>
<dbReference type="Gene3D" id="1.50.10.130">
    <property type="entry name" value="Terpene synthase, N-terminal domain"/>
    <property type="match status" value="1"/>
</dbReference>
<keyword evidence="3" id="KW-0479">Metal-binding</keyword>
<dbReference type="SFLD" id="SFLDG01604">
    <property type="entry name" value="Terpene_Cyclase_Like_1_C_Termi"/>
    <property type="match status" value="1"/>
</dbReference>
<dbReference type="InterPro" id="IPR008949">
    <property type="entry name" value="Isoprenoid_synthase_dom_sf"/>
</dbReference>
<dbReference type="InterPro" id="IPR050148">
    <property type="entry name" value="Terpene_synthase-like"/>
</dbReference>